<accession>A0A6L8LZZ2</accession>
<name>A0A6L8LZZ2_9VIBR</name>
<dbReference type="Proteomes" id="UP000478571">
    <property type="component" value="Unassembled WGS sequence"/>
</dbReference>
<dbReference type="RefSeq" id="WP_160927971.1">
    <property type="nucleotide sequence ID" value="NZ_WWEU01000002.1"/>
</dbReference>
<reference evidence="1 2" key="1">
    <citation type="submission" date="2020-01" db="EMBL/GenBank/DDBJ databases">
        <title>Draft Genome Sequence of Vibrio sp. strain OCN044, Isolated from a Healthy Coral at Palmyra Atoll.</title>
        <authorList>
            <person name="Videau P."/>
            <person name="Loughran R."/>
            <person name="Esquivel A."/>
            <person name="Deadmond M."/>
            <person name="Paddock B.E."/>
            <person name="Saw J.H."/>
            <person name="Ushijima B."/>
        </authorList>
    </citation>
    <scope>NUCLEOTIDE SEQUENCE [LARGE SCALE GENOMIC DNA]</scope>
    <source>
        <strain evidence="1 2">OCN044</strain>
    </source>
</reference>
<keyword evidence="2" id="KW-1185">Reference proteome</keyword>
<protein>
    <submittedName>
        <fullName evidence="1">Flavodoxin</fullName>
    </submittedName>
</protein>
<dbReference type="AlphaFoldDB" id="A0A6L8LZZ2"/>
<comment type="caution">
    <text evidence="1">The sequence shown here is derived from an EMBL/GenBank/DDBJ whole genome shotgun (WGS) entry which is preliminary data.</text>
</comment>
<sequence length="167" mass="18929">MDQSPNELLEIKNQWFSQQVEVDYPTQESLLGRELYLSAAHSRSFSQIKTLPTANAEFAEDDIYKVDFHRLTVMFSLLQAKRWNREQDQALVVEFLSQIIFSEPCDLYVGFHQGEPSAAAVVTIKDDSILISDIVTNSDDSTAFLSTLLNHSTVAAHKYAHIFVESN</sequence>
<evidence type="ECO:0000313" key="2">
    <source>
        <dbReference type="Proteomes" id="UP000478571"/>
    </source>
</evidence>
<proteinExistence type="predicted"/>
<organism evidence="1 2">
    <name type="scientific">Vibrio tetraodonis subsp. pristinus</name>
    <dbReference type="NCBI Taxonomy" id="2695891"/>
    <lineage>
        <taxon>Bacteria</taxon>
        <taxon>Pseudomonadati</taxon>
        <taxon>Pseudomonadota</taxon>
        <taxon>Gammaproteobacteria</taxon>
        <taxon>Vibrionales</taxon>
        <taxon>Vibrionaceae</taxon>
        <taxon>Vibrio</taxon>
    </lineage>
</organism>
<evidence type="ECO:0000313" key="1">
    <source>
        <dbReference type="EMBL" id="MYM58772.1"/>
    </source>
</evidence>
<gene>
    <name evidence="1" type="ORF">GTG28_06015</name>
</gene>
<dbReference type="EMBL" id="WWEU01000002">
    <property type="protein sequence ID" value="MYM58772.1"/>
    <property type="molecule type" value="Genomic_DNA"/>
</dbReference>